<reference evidence="6 7" key="1">
    <citation type="journal article" date="2019" name="Sci. Rep.">
        <title>A high-quality genome of Eragrostis curvula grass provides insights into Poaceae evolution and supports new strategies to enhance forage quality.</title>
        <authorList>
            <person name="Carballo J."/>
            <person name="Santos B.A.C.M."/>
            <person name="Zappacosta D."/>
            <person name="Garbus I."/>
            <person name="Selva J.P."/>
            <person name="Gallo C.A."/>
            <person name="Diaz A."/>
            <person name="Albertini E."/>
            <person name="Caccamo M."/>
            <person name="Echenique V."/>
        </authorList>
    </citation>
    <scope>NUCLEOTIDE SEQUENCE [LARGE SCALE GENOMIC DNA]</scope>
    <source>
        <strain evidence="7">cv. Victoria</strain>
        <tissue evidence="6">Leaf</tissue>
    </source>
</reference>
<dbReference type="Gramene" id="TVU29359">
    <property type="protein sequence ID" value="TVU29359"/>
    <property type="gene ID" value="EJB05_20923"/>
</dbReference>
<name>A0A5J9UZR9_9POAL</name>
<evidence type="ECO:0000256" key="2">
    <source>
        <dbReference type="ARBA" id="ARBA00022729"/>
    </source>
</evidence>
<dbReference type="EMBL" id="RWGY01000011">
    <property type="protein sequence ID" value="TVU29359.1"/>
    <property type="molecule type" value="Genomic_DNA"/>
</dbReference>
<gene>
    <name evidence="6" type="ORF">EJB05_20923</name>
</gene>
<dbReference type="AlphaFoldDB" id="A0A5J9UZR9"/>
<dbReference type="InterPro" id="IPR036514">
    <property type="entry name" value="SGNH_hydro_sf"/>
</dbReference>
<evidence type="ECO:0008006" key="8">
    <source>
        <dbReference type="Google" id="ProtNLM"/>
    </source>
</evidence>
<comment type="similarity">
    <text evidence="1">Belongs to the 'GDSL' lipolytic enzyme family.</text>
</comment>
<organism evidence="6 7">
    <name type="scientific">Eragrostis curvula</name>
    <name type="common">weeping love grass</name>
    <dbReference type="NCBI Taxonomy" id="38414"/>
    <lineage>
        <taxon>Eukaryota</taxon>
        <taxon>Viridiplantae</taxon>
        <taxon>Streptophyta</taxon>
        <taxon>Embryophyta</taxon>
        <taxon>Tracheophyta</taxon>
        <taxon>Spermatophyta</taxon>
        <taxon>Magnoliopsida</taxon>
        <taxon>Liliopsida</taxon>
        <taxon>Poales</taxon>
        <taxon>Poaceae</taxon>
        <taxon>PACMAD clade</taxon>
        <taxon>Chloridoideae</taxon>
        <taxon>Eragrostideae</taxon>
        <taxon>Eragrostidinae</taxon>
        <taxon>Eragrostis</taxon>
    </lineage>
</organism>
<dbReference type="Proteomes" id="UP000324897">
    <property type="component" value="Chromosome 1"/>
</dbReference>
<dbReference type="PANTHER" id="PTHR22835">
    <property type="entry name" value="ZINC FINGER FYVE DOMAIN CONTAINING PROTEIN"/>
    <property type="match status" value="1"/>
</dbReference>
<dbReference type="InterPro" id="IPR035669">
    <property type="entry name" value="SGNH_plant_lipase-like"/>
</dbReference>
<feature type="chain" id="PRO_5023877626" description="GDSL esterase/lipase" evidence="5">
    <location>
        <begin position="30"/>
        <end position="390"/>
    </location>
</feature>
<dbReference type="SUPFAM" id="SSF52266">
    <property type="entry name" value="SGNH hydrolase"/>
    <property type="match status" value="1"/>
</dbReference>
<comment type="caution">
    <text evidence="6">The sequence shown here is derived from an EMBL/GenBank/DDBJ whole genome shotgun (WGS) entry which is preliminary data.</text>
</comment>
<dbReference type="GO" id="GO:0016788">
    <property type="term" value="F:hydrolase activity, acting on ester bonds"/>
    <property type="evidence" value="ECO:0007669"/>
    <property type="project" value="InterPro"/>
</dbReference>
<dbReference type="OrthoDB" id="660939at2759"/>
<evidence type="ECO:0000256" key="3">
    <source>
        <dbReference type="ARBA" id="ARBA00022801"/>
    </source>
</evidence>
<evidence type="ECO:0000256" key="4">
    <source>
        <dbReference type="ARBA" id="ARBA00023180"/>
    </source>
</evidence>
<keyword evidence="4" id="KW-0325">Glycoprotein</keyword>
<evidence type="ECO:0000256" key="5">
    <source>
        <dbReference type="SAM" id="SignalP"/>
    </source>
</evidence>
<dbReference type="Gene3D" id="3.40.50.1110">
    <property type="entry name" value="SGNH hydrolase"/>
    <property type="match status" value="1"/>
</dbReference>
<evidence type="ECO:0000313" key="7">
    <source>
        <dbReference type="Proteomes" id="UP000324897"/>
    </source>
</evidence>
<proteinExistence type="inferred from homology"/>
<evidence type="ECO:0000256" key="1">
    <source>
        <dbReference type="ARBA" id="ARBA00008668"/>
    </source>
</evidence>
<accession>A0A5J9UZR9</accession>
<dbReference type="PANTHER" id="PTHR22835:SF665">
    <property type="entry name" value="GDSL ESTERASE_LIPASE"/>
    <property type="match status" value="1"/>
</dbReference>
<dbReference type="InterPro" id="IPR001087">
    <property type="entry name" value="GDSL"/>
</dbReference>
<protein>
    <recommendedName>
        <fullName evidence="8">GDSL esterase/lipase</fullName>
    </recommendedName>
</protein>
<dbReference type="CDD" id="cd01837">
    <property type="entry name" value="SGNH_plant_lipase_like"/>
    <property type="match status" value="1"/>
</dbReference>
<evidence type="ECO:0000313" key="6">
    <source>
        <dbReference type="EMBL" id="TVU29359.1"/>
    </source>
</evidence>
<feature type="signal peptide" evidence="5">
    <location>
        <begin position="1"/>
        <end position="29"/>
    </location>
</feature>
<sequence>MDLLLGRGLAMAAFLLADSFPSRLGAAEAATVDGITAIYNFGDSISDTGNLIRERPSGLLQYIAKLPYGMDIHGPTGRCSDGYLMIDFVAKDLGLPLLNPYLDRSADFTHGVNFAVAGATALSTAALTKKGITIALTNSSLDVQLKWFKDFMASTTNSSQEIREKLASSLVMLGEIGGNDYNYAFLHTWPTAGGHGLDNLARMAKSIALATELVPQVVQSVANAAKELLDMGAVRLVIPGNFPIGCVPSYLATANITDPLAFDADGCLAPLNAFAELHNAALRDAVAALRRAYPRAVIAYADYFAAYLRVLRGARALGFDAARARTACCGAGAYNFEAGRMCGAPGAGACADPGAFVSWDGVHMTQHAYGVMAEMLYRGGLTDPAPIKWP</sequence>
<keyword evidence="2 5" id="KW-0732">Signal</keyword>
<dbReference type="Pfam" id="PF00657">
    <property type="entry name" value="Lipase_GDSL"/>
    <property type="match status" value="1"/>
</dbReference>
<keyword evidence="3" id="KW-0378">Hydrolase</keyword>
<keyword evidence="7" id="KW-1185">Reference proteome</keyword>